<dbReference type="EMBL" id="WUUL01000006">
    <property type="protein sequence ID" value="MXQ54083.1"/>
    <property type="molecule type" value="Genomic_DNA"/>
</dbReference>
<dbReference type="Proteomes" id="UP000430692">
    <property type="component" value="Unassembled WGS sequence"/>
</dbReference>
<accession>A0A6I4VST6</accession>
<protein>
    <submittedName>
        <fullName evidence="1">Uncharacterized protein</fullName>
    </submittedName>
</protein>
<comment type="caution">
    <text evidence="1">The sequence shown here is derived from an EMBL/GenBank/DDBJ whole genome shotgun (WGS) entry which is preliminary data.</text>
</comment>
<evidence type="ECO:0000313" key="2">
    <source>
        <dbReference type="Proteomes" id="UP000430692"/>
    </source>
</evidence>
<dbReference type="RefSeq" id="WP_160801444.1">
    <property type="nucleotide sequence ID" value="NZ_WUUL01000006.1"/>
</dbReference>
<name>A0A6I4VST6_9BACL</name>
<reference evidence="1 2" key="1">
    <citation type="submission" date="2019-12" db="EMBL/GenBank/DDBJ databases">
        <title>Whole-genome analyses of novel actinobacteria.</title>
        <authorList>
            <person name="Sahin N."/>
            <person name="Saygin H."/>
        </authorList>
    </citation>
    <scope>NUCLEOTIDE SEQUENCE [LARGE SCALE GENOMIC DNA]</scope>
    <source>
        <strain evidence="1 2">KC615</strain>
    </source>
</reference>
<gene>
    <name evidence="1" type="ORF">GSM42_10220</name>
</gene>
<keyword evidence="2" id="KW-1185">Reference proteome</keyword>
<organism evidence="1 2">
    <name type="scientific">Shimazuella alba</name>
    <dbReference type="NCBI Taxonomy" id="2690964"/>
    <lineage>
        <taxon>Bacteria</taxon>
        <taxon>Bacillati</taxon>
        <taxon>Bacillota</taxon>
        <taxon>Bacilli</taxon>
        <taxon>Bacillales</taxon>
        <taxon>Thermoactinomycetaceae</taxon>
        <taxon>Shimazuella</taxon>
    </lineage>
</organism>
<proteinExistence type="predicted"/>
<evidence type="ECO:0000313" key="1">
    <source>
        <dbReference type="EMBL" id="MXQ54083.1"/>
    </source>
</evidence>
<dbReference type="AlphaFoldDB" id="A0A6I4VST6"/>
<sequence>MARTLDEIKREITRLRTTPMVQNAAGFGRILELMLNIVEHLFSNEKRFAALEKENSTENRR</sequence>